<evidence type="ECO:0008006" key="3">
    <source>
        <dbReference type="Google" id="ProtNLM"/>
    </source>
</evidence>
<evidence type="ECO:0000313" key="2">
    <source>
        <dbReference type="Proteomes" id="UP000570517"/>
    </source>
</evidence>
<dbReference type="Proteomes" id="UP000570517">
    <property type="component" value="Unassembled WGS sequence"/>
</dbReference>
<organism evidence="1 2">
    <name type="scientific">Mycolicibacterium hippocampi</name>
    <dbReference type="NCBI Taxonomy" id="659824"/>
    <lineage>
        <taxon>Bacteria</taxon>
        <taxon>Bacillati</taxon>
        <taxon>Actinomycetota</taxon>
        <taxon>Actinomycetes</taxon>
        <taxon>Mycobacteriales</taxon>
        <taxon>Mycobacteriaceae</taxon>
        <taxon>Mycolicibacterium</taxon>
    </lineage>
</organism>
<name>A0A850PQM4_9MYCO</name>
<sequence length="287" mass="31902">MAHMHDPFIGSEALASGALTRGVLRWNYTALYPDVYLHKDARIDIRARARAAWLWTGRKGVIAGTTAAALYGVGSIDTNATIELIGPPRRARPGVVVRNERIGSDEVETGPLPCTTPARTALDLARRLPRDEAVVLLDQLSECTDLYAADVAPLEARYRSARGMGSAWEAIRLMDGGSRSPEETRLRLMLIDGGLPRPSTSIFVEEDSYNFVTMDDTPWGVAIGLGWVDAKVGVEWAAHRRALLADIDFRELLQQKGWLLIEVTHLDTRAYTIRRCEAALRQRRRRS</sequence>
<comment type="caution">
    <text evidence="1">The sequence shown here is derived from an EMBL/GenBank/DDBJ whole genome shotgun (WGS) entry which is preliminary data.</text>
</comment>
<keyword evidence="2" id="KW-1185">Reference proteome</keyword>
<protein>
    <recommendedName>
        <fullName evidence="3">AbiEi antitoxin C-terminal domain-containing protein</fullName>
    </recommendedName>
</protein>
<gene>
    <name evidence="1" type="ORF">HLY00_4503</name>
</gene>
<proteinExistence type="predicted"/>
<reference evidence="1 2" key="1">
    <citation type="submission" date="2020-05" db="EMBL/GenBank/DDBJ databases">
        <title>Draft genome sequence of Mycobacterium hippocampi DL, isolated from European seabass, Dicentrarchus labrax, reared in fish farms.</title>
        <authorList>
            <person name="Stathopoulou P."/>
            <person name="Asimakis E."/>
            <person name="Tzokas K."/>
            <person name="Batargias C."/>
            <person name="Tsiamis G."/>
        </authorList>
    </citation>
    <scope>NUCLEOTIDE SEQUENCE [LARGE SCALE GENOMIC DNA]</scope>
    <source>
        <strain evidence="1 2">DL</strain>
    </source>
</reference>
<dbReference type="EMBL" id="JABFYL010000045">
    <property type="protein sequence ID" value="NVN52792.1"/>
    <property type="molecule type" value="Genomic_DNA"/>
</dbReference>
<dbReference type="AlphaFoldDB" id="A0A850PQM4"/>
<accession>A0A850PQM4</accession>
<evidence type="ECO:0000313" key="1">
    <source>
        <dbReference type="EMBL" id="NVN52792.1"/>
    </source>
</evidence>